<sequence length="134" mass="15071">MDGTLMQHQKKSSSYVKQRAEQKESAVQTGQRCNREEIELVVCIFGLRIDYTRSLALGTQSKKPVSTILTVPDATLRSTKGGSFPSMKGPTVRLGISSSCTKNTFPFPAMYFVLAFFFFFASYSFSSRKWDHMS</sequence>
<organism evidence="3">
    <name type="scientific">Craspedostauros australis</name>
    <dbReference type="NCBI Taxonomy" id="1486917"/>
    <lineage>
        <taxon>Eukaryota</taxon>
        <taxon>Sar</taxon>
        <taxon>Stramenopiles</taxon>
        <taxon>Ochrophyta</taxon>
        <taxon>Bacillariophyta</taxon>
        <taxon>Bacillariophyceae</taxon>
        <taxon>Bacillariophycidae</taxon>
        <taxon>Naviculales</taxon>
        <taxon>Naviculaceae</taxon>
        <taxon>Craspedostauros</taxon>
    </lineage>
</organism>
<dbReference type="EMBL" id="HBEF01009102">
    <property type="protein sequence ID" value="CAD8333606.1"/>
    <property type="molecule type" value="Transcribed_RNA"/>
</dbReference>
<dbReference type="AlphaFoldDB" id="A0A7R9WU87"/>
<evidence type="ECO:0000256" key="2">
    <source>
        <dbReference type="SAM" id="Phobius"/>
    </source>
</evidence>
<keyword evidence="2" id="KW-0812">Transmembrane</keyword>
<name>A0A7R9WU87_9STRA</name>
<feature type="region of interest" description="Disordered" evidence="1">
    <location>
        <begin position="1"/>
        <end position="31"/>
    </location>
</feature>
<evidence type="ECO:0000313" key="3">
    <source>
        <dbReference type="EMBL" id="CAD8333606.1"/>
    </source>
</evidence>
<proteinExistence type="predicted"/>
<keyword evidence="2" id="KW-1133">Transmembrane helix</keyword>
<evidence type="ECO:0000256" key="1">
    <source>
        <dbReference type="SAM" id="MobiDB-lite"/>
    </source>
</evidence>
<reference evidence="3" key="1">
    <citation type="submission" date="2021-01" db="EMBL/GenBank/DDBJ databases">
        <authorList>
            <person name="Corre E."/>
            <person name="Pelletier E."/>
            <person name="Niang G."/>
            <person name="Scheremetjew M."/>
            <person name="Finn R."/>
            <person name="Kale V."/>
            <person name="Holt S."/>
            <person name="Cochrane G."/>
            <person name="Meng A."/>
            <person name="Brown T."/>
            <person name="Cohen L."/>
        </authorList>
    </citation>
    <scope>NUCLEOTIDE SEQUENCE</scope>
    <source>
        <strain evidence="3">CCMP3328</strain>
    </source>
</reference>
<accession>A0A7R9WU87</accession>
<keyword evidence="2" id="KW-0472">Membrane</keyword>
<feature type="transmembrane region" description="Helical" evidence="2">
    <location>
        <begin position="105"/>
        <end position="125"/>
    </location>
</feature>
<gene>
    <name evidence="3" type="ORF">CAUS1442_LOCUS5708</name>
</gene>
<protein>
    <submittedName>
        <fullName evidence="3">Uncharacterized protein</fullName>
    </submittedName>
</protein>